<evidence type="ECO:0000313" key="3">
    <source>
        <dbReference type="EMBL" id="THJ34935.1"/>
    </source>
</evidence>
<reference evidence="3 4" key="1">
    <citation type="submission" date="2019-04" db="EMBL/GenBank/DDBJ databases">
        <title>Lampropedia sp YIM MLB12 draf genome.</title>
        <authorList>
            <person name="Wang Y.-X."/>
        </authorList>
    </citation>
    <scope>NUCLEOTIDE SEQUENCE [LARGE SCALE GENOMIC DNA]</scope>
    <source>
        <strain evidence="3 4">YIM MLB12</strain>
    </source>
</reference>
<dbReference type="CDD" id="cd03396">
    <property type="entry name" value="PAP2_like_6"/>
    <property type="match status" value="1"/>
</dbReference>
<dbReference type="OrthoDB" id="7348799at2"/>
<evidence type="ECO:0000259" key="2">
    <source>
        <dbReference type="Pfam" id="PF01569"/>
    </source>
</evidence>
<feature type="transmembrane region" description="Helical" evidence="1">
    <location>
        <begin position="198"/>
        <end position="216"/>
    </location>
</feature>
<keyword evidence="4" id="KW-1185">Reference proteome</keyword>
<feature type="transmembrane region" description="Helical" evidence="1">
    <location>
        <begin position="87"/>
        <end position="107"/>
    </location>
</feature>
<dbReference type="RefSeq" id="WP_136405648.1">
    <property type="nucleotide sequence ID" value="NZ_SSWX01000005.1"/>
</dbReference>
<keyword evidence="1" id="KW-0472">Membrane</keyword>
<gene>
    <name evidence="3" type="ORF">E8K88_05485</name>
</gene>
<feature type="transmembrane region" description="Helical" evidence="1">
    <location>
        <begin position="55"/>
        <end position="75"/>
    </location>
</feature>
<keyword evidence="1" id="KW-1133">Transmembrane helix</keyword>
<dbReference type="InterPro" id="IPR036938">
    <property type="entry name" value="PAP2/HPO_sf"/>
</dbReference>
<evidence type="ECO:0000313" key="4">
    <source>
        <dbReference type="Proteomes" id="UP000306236"/>
    </source>
</evidence>
<sequence>MTHRLRLPLVLLLGLGAILAWDASGWDLRLAQAMGGPEGFALKDSFWLSVVLHDWAKKACVALALAFVLGIVWPWGPLRAMNRAERVWLVLTMLACTLTISTIKQFSQTSCPWDLSLFGGVANYVSHWQWGIADGGSGRCFPAGHASSALAFLPLVWVMHARSPNPRSAAWVGACIVVAGLVLGLVQQWRGAHFMSHTVWTLWLCSLVSALSWHCIGQRLRPHRQPSGQAVNAN</sequence>
<protein>
    <submittedName>
        <fullName evidence="3">Phosphatase PAP2 family protein</fullName>
    </submittedName>
</protein>
<comment type="caution">
    <text evidence="3">The sequence shown here is derived from an EMBL/GenBank/DDBJ whole genome shotgun (WGS) entry which is preliminary data.</text>
</comment>
<evidence type="ECO:0000256" key="1">
    <source>
        <dbReference type="SAM" id="Phobius"/>
    </source>
</evidence>
<dbReference type="SUPFAM" id="SSF48317">
    <property type="entry name" value="Acid phosphatase/Vanadium-dependent haloperoxidase"/>
    <property type="match status" value="1"/>
</dbReference>
<name>A0A4S5BV60_9BURK</name>
<keyword evidence="1" id="KW-0812">Transmembrane</keyword>
<accession>A0A4S5BV60</accession>
<dbReference type="EMBL" id="SSWX01000005">
    <property type="protein sequence ID" value="THJ34935.1"/>
    <property type="molecule type" value="Genomic_DNA"/>
</dbReference>
<proteinExistence type="predicted"/>
<dbReference type="AlphaFoldDB" id="A0A4S5BV60"/>
<dbReference type="Pfam" id="PF01569">
    <property type="entry name" value="PAP2"/>
    <property type="match status" value="1"/>
</dbReference>
<feature type="transmembrane region" description="Helical" evidence="1">
    <location>
        <begin position="168"/>
        <end position="186"/>
    </location>
</feature>
<organism evidence="3 4">
    <name type="scientific">Lampropedia aestuarii</name>
    <dbReference type="NCBI Taxonomy" id="2562762"/>
    <lineage>
        <taxon>Bacteria</taxon>
        <taxon>Pseudomonadati</taxon>
        <taxon>Pseudomonadota</taxon>
        <taxon>Betaproteobacteria</taxon>
        <taxon>Burkholderiales</taxon>
        <taxon>Comamonadaceae</taxon>
        <taxon>Lampropedia</taxon>
    </lineage>
</organism>
<dbReference type="Proteomes" id="UP000306236">
    <property type="component" value="Unassembled WGS sequence"/>
</dbReference>
<feature type="domain" description="Phosphatidic acid phosphatase type 2/haloperoxidase" evidence="2">
    <location>
        <begin position="87"/>
        <end position="219"/>
    </location>
</feature>
<feature type="transmembrane region" description="Helical" evidence="1">
    <location>
        <begin position="143"/>
        <end position="161"/>
    </location>
</feature>
<dbReference type="InterPro" id="IPR000326">
    <property type="entry name" value="PAP2/HPO"/>
</dbReference>